<reference evidence="1" key="1">
    <citation type="submission" date="2021-01" db="EMBL/GenBank/DDBJ databases">
        <title>Genome sequence of strain Noviherbaspirillum sp. DKR-6.</title>
        <authorList>
            <person name="Chaudhary D.K."/>
        </authorList>
    </citation>
    <scope>NUCLEOTIDE SEQUENCE</scope>
    <source>
        <strain evidence="1">DKR-6</strain>
    </source>
</reference>
<comment type="caution">
    <text evidence="1">The sequence shown here is derived from an EMBL/GenBank/DDBJ whole genome shotgun (WGS) entry which is preliminary data.</text>
</comment>
<dbReference type="Gene3D" id="3.30.56.110">
    <property type="entry name" value="Protein of unknown function DUF2237"/>
    <property type="match status" value="1"/>
</dbReference>
<keyword evidence="2" id="KW-1185">Reference proteome</keyword>
<dbReference type="Pfam" id="PF09996">
    <property type="entry name" value="DUF2237"/>
    <property type="match status" value="1"/>
</dbReference>
<sequence>MERNVFNEPLVPCSFQPRTGFFRDGCCRSSDEDPGRHLVCAVMSAEFLEFSRSRGNDLSTPRPEWGFPGLMPKDQWCLCAMRWQEAMLAGCAPRVVLESTSLHALTILDLDTLKKFALEPDVI</sequence>
<gene>
    <name evidence="1" type="ORF">JJB74_06170</name>
</gene>
<dbReference type="PANTHER" id="PTHR37466:SF1">
    <property type="entry name" value="SLR1628 PROTEIN"/>
    <property type="match status" value="1"/>
</dbReference>
<dbReference type="RefSeq" id="WP_200590959.1">
    <property type="nucleotide sequence ID" value="NZ_JAEPBG010000002.1"/>
</dbReference>
<evidence type="ECO:0000313" key="1">
    <source>
        <dbReference type="EMBL" id="MBK4734191.1"/>
    </source>
</evidence>
<dbReference type="PANTHER" id="PTHR37466">
    <property type="entry name" value="SLR1628 PROTEIN"/>
    <property type="match status" value="1"/>
</dbReference>
<name>A0A934SP86_9BURK</name>
<organism evidence="1 2">
    <name type="scientific">Noviherbaspirillum pedocola</name>
    <dbReference type="NCBI Taxonomy" id="2801341"/>
    <lineage>
        <taxon>Bacteria</taxon>
        <taxon>Pseudomonadati</taxon>
        <taxon>Pseudomonadota</taxon>
        <taxon>Betaproteobacteria</taxon>
        <taxon>Burkholderiales</taxon>
        <taxon>Oxalobacteraceae</taxon>
        <taxon>Noviherbaspirillum</taxon>
    </lineage>
</organism>
<dbReference type="AlphaFoldDB" id="A0A934SP86"/>
<dbReference type="InterPro" id="IPR018714">
    <property type="entry name" value="DUF2237"/>
</dbReference>
<proteinExistence type="predicted"/>
<evidence type="ECO:0000313" key="2">
    <source>
        <dbReference type="Proteomes" id="UP000622890"/>
    </source>
</evidence>
<dbReference type="EMBL" id="JAEPBG010000002">
    <property type="protein sequence ID" value="MBK4734191.1"/>
    <property type="molecule type" value="Genomic_DNA"/>
</dbReference>
<protein>
    <submittedName>
        <fullName evidence="1">DUF2237 domain-containing protein</fullName>
    </submittedName>
</protein>
<accession>A0A934SP86</accession>
<dbReference type="Proteomes" id="UP000622890">
    <property type="component" value="Unassembled WGS sequence"/>
</dbReference>